<dbReference type="PANTHER" id="PTHR13445">
    <property type="entry name" value="TUMOR SUPPRESSING SUBTRANSFERABLE CANDIDATE 4 TSSC4"/>
    <property type="match status" value="1"/>
</dbReference>
<proteinExistence type="inferred from homology"/>
<dbReference type="Pfam" id="PF15264">
    <property type="entry name" value="TSSC4"/>
    <property type="match status" value="1"/>
</dbReference>
<evidence type="ECO:0000256" key="4">
    <source>
        <dbReference type="ARBA" id="ARBA00022490"/>
    </source>
</evidence>
<dbReference type="GO" id="GO:0008380">
    <property type="term" value="P:RNA splicing"/>
    <property type="evidence" value="ECO:0007669"/>
    <property type="project" value="UniProtKB-KW"/>
</dbReference>
<organism evidence="12 13">
    <name type="scientific">Zophobas morio</name>
    <dbReference type="NCBI Taxonomy" id="2755281"/>
    <lineage>
        <taxon>Eukaryota</taxon>
        <taxon>Metazoa</taxon>
        <taxon>Ecdysozoa</taxon>
        <taxon>Arthropoda</taxon>
        <taxon>Hexapoda</taxon>
        <taxon>Insecta</taxon>
        <taxon>Pterygota</taxon>
        <taxon>Neoptera</taxon>
        <taxon>Endopterygota</taxon>
        <taxon>Coleoptera</taxon>
        <taxon>Polyphaga</taxon>
        <taxon>Cucujiformia</taxon>
        <taxon>Tenebrionidae</taxon>
        <taxon>Zophobas</taxon>
    </lineage>
</organism>
<keyword evidence="6" id="KW-0747">Spliceosome</keyword>
<evidence type="ECO:0000256" key="3">
    <source>
        <dbReference type="ARBA" id="ARBA00010362"/>
    </source>
</evidence>
<keyword evidence="8" id="KW-0539">Nucleus</keyword>
<gene>
    <name evidence="12" type="ORF">Zmor_006179</name>
</gene>
<reference evidence="12" key="1">
    <citation type="journal article" date="2023" name="G3 (Bethesda)">
        <title>Whole genome assemblies of Zophobas morio and Tenebrio molitor.</title>
        <authorList>
            <person name="Kaur S."/>
            <person name="Stinson S.A."/>
            <person name="diCenzo G.C."/>
        </authorList>
    </citation>
    <scope>NUCLEOTIDE SEQUENCE</scope>
    <source>
        <strain evidence="12">QUZm001</strain>
    </source>
</reference>
<dbReference type="Proteomes" id="UP001168821">
    <property type="component" value="Unassembled WGS sequence"/>
</dbReference>
<dbReference type="PANTHER" id="PTHR13445:SF3">
    <property type="entry name" value="U5 SMALL NUCLEAR RIBONUCLEOPROTEIN TSSC4"/>
    <property type="match status" value="1"/>
</dbReference>
<evidence type="ECO:0000256" key="9">
    <source>
        <dbReference type="ARBA" id="ARBA00035304"/>
    </source>
</evidence>
<dbReference type="InterPro" id="IPR029338">
    <property type="entry name" value="TSSC4"/>
</dbReference>
<evidence type="ECO:0000256" key="11">
    <source>
        <dbReference type="SAM" id="MobiDB-lite"/>
    </source>
</evidence>
<protein>
    <recommendedName>
        <fullName evidence="9">U5 small nuclear ribonucleoprotein TSSC4</fullName>
    </recommendedName>
</protein>
<comment type="function">
    <text evidence="10">Protein associated with the U5 snRNP, during its maturation and its post-splicing recycling and which is required for spliceosomal tri-snRNP complex assembly in the nucleus. Has a molecular sequestering activity and transiently hinders SNRNP200 binding sites for constitutive splicing factors that intervene later during the assembly of the spliceosome and splicing. Together with its molecular sequestering activity, may also function as a molecular adapter and placeholder, coordinating the assembly of the U5 snRNP and its association with the U4/U6 di-snRNP.</text>
</comment>
<evidence type="ECO:0000256" key="6">
    <source>
        <dbReference type="ARBA" id="ARBA00022728"/>
    </source>
</evidence>
<evidence type="ECO:0000313" key="13">
    <source>
        <dbReference type="Proteomes" id="UP001168821"/>
    </source>
</evidence>
<comment type="caution">
    <text evidence="12">The sequence shown here is derived from an EMBL/GenBank/DDBJ whole genome shotgun (WGS) entry which is preliminary data.</text>
</comment>
<evidence type="ECO:0000313" key="12">
    <source>
        <dbReference type="EMBL" id="KAJ3661795.1"/>
    </source>
</evidence>
<evidence type="ECO:0000256" key="8">
    <source>
        <dbReference type="ARBA" id="ARBA00023242"/>
    </source>
</evidence>
<sequence length="205" mass="23549">MVLGQNEGHKKSTTSFVLRGNKEFLERQKNVFDQLTTTKCNLRPEKAMDVEPNTPKSSGRVVTKQFRGKESIFKVPQDPVNYMRTIPDFKKNPHKWTKYSLADVKDEDMSDSSNTKTALSFLNELKSRSVEDMRDADEEPKKIVFKKFTPETGSSKLEVKASFRSSKRVMPEYVVGEKINKRKKNHNSGSSEGPQLKLDHLFEDE</sequence>
<comment type="similarity">
    <text evidence="3">Belongs to the TSSC4 family.</text>
</comment>
<keyword evidence="13" id="KW-1185">Reference proteome</keyword>
<evidence type="ECO:0000256" key="1">
    <source>
        <dbReference type="ARBA" id="ARBA00004123"/>
    </source>
</evidence>
<name>A0AA38ITB8_9CUCU</name>
<accession>A0AA38ITB8</accession>
<feature type="region of interest" description="Disordered" evidence="11">
    <location>
        <begin position="174"/>
        <end position="205"/>
    </location>
</feature>
<evidence type="ECO:0000256" key="5">
    <source>
        <dbReference type="ARBA" id="ARBA00022664"/>
    </source>
</evidence>
<dbReference type="GO" id="GO:0005737">
    <property type="term" value="C:cytoplasm"/>
    <property type="evidence" value="ECO:0007669"/>
    <property type="project" value="UniProtKB-SubCell"/>
</dbReference>
<keyword evidence="5" id="KW-0507">mRNA processing</keyword>
<keyword evidence="4" id="KW-0963">Cytoplasm</keyword>
<evidence type="ECO:0000256" key="10">
    <source>
        <dbReference type="ARBA" id="ARBA00045970"/>
    </source>
</evidence>
<dbReference type="AlphaFoldDB" id="A0AA38ITB8"/>
<evidence type="ECO:0000256" key="2">
    <source>
        <dbReference type="ARBA" id="ARBA00004496"/>
    </source>
</evidence>
<evidence type="ECO:0000256" key="7">
    <source>
        <dbReference type="ARBA" id="ARBA00023187"/>
    </source>
</evidence>
<comment type="subcellular location">
    <subcellularLocation>
        <location evidence="2">Cytoplasm</location>
    </subcellularLocation>
    <subcellularLocation>
        <location evidence="1">Nucleus</location>
    </subcellularLocation>
</comment>
<dbReference type="GO" id="GO:0005681">
    <property type="term" value="C:spliceosomal complex"/>
    <property type="evidence" value="ECO:0007669"/>
    <property type="project" value="UniProtKB-KW"/>
</dbReference>
<dbReference type="GO" id="GO:0006397">
    <property type="term" value="P:mRNA processing"/>
    <property type="evidence" value="ECO:0007669"/>
    <property type="project" value="UniProtKB-KW"/>
</dbReference>
<keyword evidence="7" id="KW-0508">mRNA splicing</keyword>
<dbReference type="EMBL" id="JALNTZ010000002">
    <property type="protein sequence ID" value="KAJ3661795.1"/>
    <property type="molecule type" value="Genomic_DNA"/>
</dbReference>